<keyword evidence="3" id="KW-1185">Reference proteome</keyword>
<accession>A0A4Y1YN66</accession>
<keyword evidence="1" id="KW-0472">Membrane</keyword>
<dbReference type="EMBL" id="AP019755">
    <property type="protein sequence ID" value="BBL35576.1"/>
    <property type="molecule type" value="Genomic_DNA"/>
</dbReference>
<dbReference type="Proteomes" id="UP000316473">
    <property type="component" value="Chromosome"/>
</dbReference>
<keyword evidence="1" id="KW-0812">Transmembrane</keyword>
<dbReference type="KEGG" id="nst:Nstercoris_01848"/>
<dbReference type="AlphaFoldDB" id="A0A4Y1YN66"/>
<evidence type="ECO:0000256" key="1">
    <source>
        <dbReference type="SAM" id="Phobius"/>
    </source>
</evidence>
<dbReference type="Pfam" id="PF09919">
    <property type="entry name" value="DUF2149"/>
    <property type="match status" value="1"/>
</dbReference>
<keyword evidence="1" id="KW-1133">Transmembrane helix</keyword>
<evidence type="ECO:0000313" key="3">
    <source>
        <dbReference type="Proteomes" id="UP000316473"/>
    </source>
</evidence>
<organism evidence="2 3">
    <name type="scientific">Nitrosomonas stercoris</name>
    <dbReference type="NCBI Taxonomy" id="1444684"/>
    <lineage>
        <taxon>Bacteria</taxon>
        <taxon>Pseudomonadati</taxon>
        <taxon>Pseudomonadota</taxon>
        <taxon>Betaproteobacteria</taxon>
        <taxon>Nitrosomonadales</taxon>
        <taxon>Nitrosomonadaceae</taxon>
        <taxon>Nitrosomonas</taxon>
    </lineage>
</organism>
<sequence>MADRLLTRILDDEDGDDPILSVVNIIDVFLVIIAVLLIAILENPLNPFAAQDMIVIRNPGTQQMEMIVRKGEEMQHYKSTGEIGEGEGTRAGIAYRLKDGTMIYVPEGGNNTIRSTAN</sequence>
<evidence type="ECO:0000313" key="2">
    <source>
        <dbReference type="EMBL" id="BBL35576.1"/>
    </source>
</evidence>
<proteinExistence type="predicted"/>
<dbReference type="InterPro" id="IPR018676">
    <property type="entry name" value="DUF2149"/>
</dbReference>
<name>A0A4Y1YN66_9PROT</name>
<reference evidence="2 3" key="1">
    <citation type="submission" date="2019-06" db="EMBL/GenBank/DDBJ databases">
        <title>Nitrosomonas stercoris KYUHI-S whole genome shotgun sequence.</title>
        <authorList>
            <person name="Nakagawa T."/>
            <person name="Tsuchiya Y."/>
            <person name="Takahashi R."/>
        </authorList>
    </citation>
    <scope>NUCLEOTIDE SEQUENCE [LARGE SCALE GENOMIC DNA]</scope>
    <source>
        <strain evidence="2 3">KYUHI-S</strain>
    </source>
</reference>
<protein>
    <recommendedName>
        <fullName evidence="4">DUF2149 domain-containing protein</fullName>
    </recommendedName>
</protein>
<feature type="transmembrane region" description="Helical" evidence="1">
    <location>
        <begin position="20"/>
        <end position="41"/>
    </location>
</feature>
<gene>
    <name evidence="2" type="ORF">Nstercoris_01848</name>
</gene>
<evidence type="ECO:0008006" key="4">
    <source>
        <dbReference type="Google" id="ProtNLM"/>
    </source>
</evidence>